<accession>A0ABU6ZTC9</accession>
<evidence type="ECO:0008006" key="4">
    <source>
        <dbReference type="Google" id="ProtNLM"/>
    </source>
</evidence>
<evidence type="ECO:0000313" key="2">
    <source>
        <dbReference type="EMBL" id="MED6225243.1"/>
    </source>
</evidence>
<evidence type="ECO:0000313" key="3">
    <source>
        <dbReference type="Proteomes" id="UP001341840"/>
    </source>
</evidence>
<dbReference type="EMBL" id="JASCZI010273713">
    <property type="protein sequence ID" value="MED6225243.1"/>
    <property type="molecule type" value="Genomic_DNA"/>
</dbReference>
<proteinExistence type="predicted"/>
<comment type="caution">
    <text evidence="2">The sequence shown here is derived from an EMBL/GenBank/DDBJ whole genome shotgun (WGS) entry which is preliminary data.</text>
</comment>
<protein>
    <recommendedName>
        <fullName evidence="4">Retrotransposon Copia-like N-terminal domain-containing protein</fullName>
    </recommendedName>
</protein>
<dbReference type="Proteomes" id="UP001341840">
    <property type="component" value="Unassembled WGS sequence"/>
</dbReference>
<reference evidence="2 3" key="1">
    <citation type="journal article" date="2023" name="Plants (Basel)">
        <title>Bridging the Gap: Combining Genomics and Transcriptomics Approaches to Understand Stylosanthes scabra, an Orphan Legume from the Brazilian Caatinga.</title>
        <authorList>
            <person name="Ferreira-Neto J.R.C."/>
            <person name="da Silva M.D."/>
            <person name="Binneck E."/>
            <person name="de Melo N.F."/>
            <person name="da Silva R.H."/>
            <person name="de Melo A.L.T.M."/>
            <person name="Pandolfi V."/>
            <person name="Bustamante F.O."/>
            <person name="Brasileiro-Vidal A.C."/>
            <person name="Benko-Iseppon A.M."/>
        </authorList>
    </citation>
    <scope>NUCLEOTIDE SEQUENCE [LARGE SCALE GENOMIC DNA]</scope>
    <source>
        <tissue evidence="2">Leaves</tissue>
    </source>
</reference>
<organism evidence="2 3">
    <name type="scientific">Stylosanthes scabra</name>
    <dbReference type="NCBI Taxonomy" id="79078"/>
    <lineage>
        <taxon>Eukaryota</taxon>
        <taxon>Viridiplantae</taxon>
        <taxon>Streptophyta</taxon>
        <taxon>Embryophyta</taxon>
        <taxon>Tracheophyta</taxon>
        <taxon>Spermatophyta</taxon>
        <taxon>Magnoliopsida</taxon>
        <taxon>eudicotyledons</taxon>
        <taxon>Gunneridae</taxon>
        <taxon>Pentapetalae</taxon>
        <taxon>rosids</taxon>
        <taxon>fabids</taxon>
        <taxon>Fabales</taxon>
        <taxon>Fabaceae</taxon>
        <taxon>Papilionoideae</taxon>
        <taxon>50 kb inversion clade</taxon>
        <taxon>dalbergioids sensu lato</taxon>
        <taxon>Dalbergieae</taxon>
        <taxon>Pterocarpus clade</taxon>
        <taxon>Stylosanthes</taxon>
    </lineage>
</organism>
<sequence length="100" mass="11306">MITSAHFILKNNPIPLAEKLDEKNFSMWKKSVLLTLRTLKLQDHLYSDKIPPQFKEISTLEAESESTNKNGDAEGESIITTKKTTSSAPKILQELEKFGE</sequence>
<feature type="region of interest" description="Disordered" evidence="1">
    <location>
        <begin position="60"/>
        <end position="83"/>
    </location>
</feature>
<keyword evidence="3" id="KW-1185">Reference proteome</keyword>
<evidence type="ECO:0000256" key="1">
    <source>
        <dbReference type="SAM" id="MobiDB-lite"/>
    </source>
</evidence>
<name>A0ABU6ZTC9_9FABA</name>
<gene>
    <name evidence="2" type="ORF">PIB30_091765</name>
</gene>